<evidence type="ECO:0000256" key="3">
    <source>
        <dbReference type="SAM" id="SignalP"/>
    </source>
</evidence>
<proteinExistence type="predicted"/>
<protein>
    <submittedName>
        <fullName evidence="5">Uncharacterized protein LOC109474480</fullName>
    </submittedName>
</protein>
<dbReference type="OrthoDB" id="10015079at2759"/>
<keyword evidence="4" id="KW-1185">Reference proteome</keyword>
<name>A0A6P4Z8X0_BRABE</name>
<evidence type="ECO:0000313" key="5">
    <source>
        <dbReference type="RefSeq" id="XP_019630329.1"/>
    </source>
</evidence>
<evidence type="ECO:0000256" key="1">
    <source>
        <dbReference type="SAM" id="MobiDB-lite"/>
    </source>
</evidence>
<sequence>MVLRFEYLLVGILTVWMLQTSIEVGATETLHNSVQGRLETLLQKIRKRGENDACNGTVANAAESNDSRRNLTCTGKDTPLPSSKNLLGDSKKTQSRQKAKTRNSSKDNSYDLHMPTPISKKTALFLLILSATSPIVGLVFILSPCFDSNPSHRDQNGTGPRRLSSADDPDSTSAQIHIELATAGPQDNGQEAGKVEKQQSLEKVSCSSEETCMTPIADNGMTMANSNDK</sequence>
<feature type="region of interest" description="Disordered" evidence="1">
    <location>
        <begin position="64"/>
        <end position="115"/>
    </location>
</feature>
<accession>A0A6P4Z8X0</accession>
<feature type="chain" id="PRO_5027790083" evidence="3">
    <location>
        <begin position="27"/>
        <end position="229"/>
    </location>
</feature>
<feature type="region of interest" description="Disordered" evidence="1">
    <location>
        <begin position="149"/>
        <end position="202"/>
    </location>
</feature>
<organism evidence="4 5">
    <name type="scientific">Branchiostoma belcheri</name>
    <name type="common">Amphioxus</name>
    <dbReference type="NCBI Taxonomy" id="7741"/>
    <lineage>
        <taxon>Eukaryota</taxon>
        <taxon>Metazoa</taxon>
        <taxon>Chordata</taxon>
        <taxon>Cephalochordata</taxon>
        <taxon>Leptocardii</taxon>
        <taxon>Amphioxiformes</taxon>
        <taxon>Branchiostomatidae</taxon>
        <taxon>Branchiostoma</taxon>
    </lineage>
</organism>
<feature type="signal peptide" evidence="3">
    <location>
        <begin position="1"/>
        <end position="26"/>
    </location>
</feature>
<keyword evidence="3" id="KW-0732">Signal</keyword>
<feature type="compositionally biased region" description="Polar residues" evidence="1">
    <location>
        <begin position="70"/>
        <end position="85"/>
    </location>
</feature>
<dbReference type="RefSeq" id="XP_019630329.1">
    <property type="nucleotide sequence ID" value="XM_019774770.1"/>
</dbReference>
<gene>
    <name evidence="5" type="primary">LOC109474480</name>
</gene>
<evidence type="ECO:0000256" key="2">
    <source>
        <dbReference type="SAM" id="Phobius"/>
    </source>
</evidence>
<keyword evidence="2" id="KW-0472">Membrane</keyword>
<dbReference type="GeneID" id="109474480"/>
<evidence type="ECO:0000313" key="4">
    <source>
        <dbReference type="Proteomes" id="UP000515135"/>
    </source>
</evidence>
<dbReference type="Proteomes" id="UP000515135">
    <property type="component" value="Unplaced"/>
</dbReference>
<reference evidence="5" key="1">
    <citation type="submission" date="2025-08" db="UniProtKB">
        <authorList>
            <consortium name="RefSeq"/>
        </authorList>
    </citation>
    <scope>IDENTIFICATION</scope>
    <source>
        <tissue evidence="5">Gonad</tissue>
    </source>
</reference>
<feature type="compositionally biased region" description="Basic residues" evidence="1">
    <location>
        <begin position="93"/>
        <end position="103"/>
    </location>
</feature>
<keyword evidence="2" id="KW-1133">Transmembrane helix</keyword>
<dbReference type="KEGG" id="bbel:109474480"/>
<feature type="transmembrane region" description="Helical" evidence="2">
    <location>
        <begin position="123"/>
        <end position="143"/>
    </location>
</feature>
<keyword evidence="2" id="KW-0812">Transmembrane</keyword>
<dbReference type="AlphaFoldDB" id="A0A6P4Z8X0"/>